<evidence type="ECO:0000313" key="2">
    <source>
        <dbReference type="Proteomes" id="UP001432322"/>
    </source>
</evidence>
<keyword evidence="2" id="KW-1185">Reference proteome</keyword>
<dbReference type="AlphaFoldDB" id="A0AAV5VXR7"/>
<proteinExistence type="predicted"/>
<feature type="non-terminal residue" evidence="1">
    <location>
        <position position="1"/>
    </location>
</feature>
<reference evidence="1" key="1">
    <citation type="submission" date="2023-10" db="EMBL/GenBank/DDBJ databases">
        <title>Genome assembly of Pristionchus species.</title>
        <authorList>
            <person name="Yoshida K."/>
            <person name="Sommer R.J."/>
        </authorList>
    </citation>
    <scope>NUCLEOTIDE SEQUENCE</scope>
    <source>
        <strain evidence="1">RS5133</strain>
    </source>
</reference>
<organism evidence="1 2">
    <name type="scientific">Pristionchus fissidentatus</name>
    <dbReference type="NCBI Taxonomy" id="1538716"/>
    <lineage>
        <taxon>Eukaryota</taxon>
        <taxon>Metazoa</taxon>
        <taxon>Ecdysozoa</taxon>
        <taxon>Nematoda</taxon>
        <taxon>Chromadorea</taxon>
        <taxon>Rhabditida</taxon>
        <taxon>Rhabditina</taxon>
        <taxon>Diplogasteromorpha</taxon>
        <taxon>Diplogasteroidea</taxon>
        <taxon>Neodiplogasteridae</taxon>
        <taxon>Pristionchus</taxon>
    </lineage>
</organism>
<protein>
    <submittedName>
        <fullName evidence="1">Uncharacterized protein</fullName>
    </submittedName>
</protein>
<gene>
    <name evidence="1" type="ORF">PFISCL1PPCAC_14034</name>
</gene>
<evidence type="ECO:0000313" key="1">
    <source>
        <dbReference type="EMBL" id="GMT22737.1"/>
    </source>
</evidence>
<sequence length="299" mass="34958">KRARCWKPYSKLSNRGKNYRANAHVQIVSFALSMLTDTPQSEEDLKMRARGFFGDRMPTFEDSEVVQGILRDGAEYYKSATTKHERMWLLSLYSRTFDYRDMVEHIDGLSERTWNQAKKMGIDQGTYKETDNTKERYDPIKLEYFISFITSPHILIGLPYGHTKVTDSQGTTYDLPQSIRQTGIYETIDMYIAYMKEMGLEKLLLKRTTCYKILSMLPLKKSQSLECVDYFQADATNNIFRLHVKKQSVNSDHCLTWTLSDPTNPHFSLPDSGHQHRQRCVYCKLIDKTNEDMKKMLCK</sequence>
<dbReference type="EMBL" id="BTSY01000004">
    <property type="protein sequence ID" value="GMT22737.1"/>
    <property type="molecule type" value="Genomic_DNA"/>
</dbReference>
<dbReference type="Proteomes" id="UP001432322">
    <property type="component" value="Unassembled WGS sequence"/>
</dbReference>
<accession>A0AAV5VXR7</accession>
<comment type="caution">
    <text evidence="1">The sequence shown here is derived from an EMBL/GenBank/DDBJ whole genome shotgun (WGS) entry which is preliminary data.</text>
</comment>
<name>A0AAV5VXR7_9BILA</name>